<evidence type="ECO:0000313" key="2">
    <source>
        <dbReference type="EMBL" id="OSX81551.1"/>
    </source>
</evidence>
<dbReference type="AlphaFoldDB" id="A0A1X6PL22"/>
<evidence type="ECO:0000313" key="3">
    <source>
        <dbReference type="Proteomes" id="UP000218209"/>
    </source>
</evidence>
<reference evidence="2 3" key="1">
    <citation type="submission" date="2017-03" db="EMBL/GenBank/DDBJ databases">
        <title>WGS assembly of Porphyra umbilicalis.</title>
        <authorList>
            <person name="Brawley S.H."/>
            <person name="Blouin N.A."/>
            <person name="Ficko-Blean E."/>
            <person name="Wheeler G.L."/>
            <person name="Lohr M."/>
            <person name="Goodson H.V."/>
            <person name="Jenkins J.W."/>
            <person name="Blaby-Haas C.E."/>
            <person name="Helliwell K.E."/>
            <person name="Chan C."/>
            <person name="Marriage T."/>
            <person name="Bhattacharya D."/>
            <person name="Klein A.S."/>
            <person name="Badis Y."/>
            <person name="Brodie J."/>
            <person name="Cao Y."/>
            <person name="Collen J."/>
            <person name="Dittami S.M."/>
            <person name="Gachon C.M."/>
            <person name="Green B.R."/>
            <person name="Karpowicz S."/>
            <person name="Kim J.W."/>
            <person name="Kudahl U."/>
            <person name="Lin S."/>
            <person name="Michel G."/>
            <person name="Mittag M."/>
            <person name="Olson B.J."/>
            <person name="Pangilinan J."/>
            <person name="Peng Y."/>
            <person name="Qiu H."/>
            <person name="Shu S."/>
            <person name="Singer J.T."/>
            <person name="Smith A.G."/>
            <person name="Sprecher B.N."/>
            <person name="Wagner V."/>
            <person name="Wang W."/>
            <person name="Wang Z.-Y."/>
            <person name="Yan J."/>
            <person name="Yarish C."/>
            <person name="Zoeuner-Riek S."/>
            <person name="Zhuang Y."/>
            <person name="Zou Y."/>
            <person name="Lindquist E.A."/>
            <person name="Grimwood J."/>
            <person name="Barry K."/>
            <person name="Rokhsar D.S."/>
            <person name="Schmutz J."/>
            <person name="Stiller J.W."/>
            <person name="Grossman A.R."/>
            <person name="Prochnik S.E."/>
        </authorList>
    </citation>
    <scope>NUCLEOTIDE SEQUENCE [LARGE SCALE GENOMIC DNA]</scope>
    <source>
        <strain evidence="2">4086291</strain>
    </source>
</reference>
<name>A0A1X6PL22_PORUM</name>
<dbReference type="Proteomes" id="UP000218209">
    <property type="component" value="Unassembled WGS sequence"/>
</dbReference>
<gene>
    <name evidence="2" type="ORF">BU14_0014s0100</name>
</gene>
<feature type="region of interest" description="Disordered" evidence="1">
    <location>
        <begin position="231"/>
        <end position="268"/>
    </location>
</feature>
<feature type="region of interest" description="Disordered" evidence="1">
    <location>
        <begin position="352"/>
        <end position="375"/>
    </location>
</feature>
<accession>A0A1X6PL22</accession>
<protein>
    <submittedName>
        <fullName evidence="2">Uncharacterized protein</fullName>
    </submittedName>
</protein>
<proteinExistence type="predicted"/>
<sequence>MEAGFGTAPAVPAVPAAVFAVPALPTVPAAVSAVPAEPARVPAVPAVPSEPSGVPEVPAVPSEPAGVPAVPAVPAIPAAPDEEYMQFFRSLGIGDSGQVAFLARLLETFHEVAMKLDEHLAPTGAILHATISSMCEGDNHMDAPQHRWIRIVDRIGFFSDDDEHASRVINLGLSFAYRQKELDAAAKAIALRLERTRAAVGRDRSEGATLGQDHSSAAALAHGDVSGCDEVPAGGLVVRNDGASGRSRPKETGDGDGAAHLSDDDGLDVPLGGAVVRRDVAGQPGSDGNGELPKGGVLVVARRDPPGGAAFTRAATAAAAAVADTAAGAVATASPAAADEARASALVKVVGRQSFESSPTGARCPHWPSASAVPD</sequence>
<organism evidence="2 3">
    <name type="scientific">Porphyra umbilicalis</name>
    <name type="common">Purple laver</name>
    <name type="synonym">Red alga</name>
    <dbReference type="NCBI Taxonomy" id="2786"/>
    <lineage>
        <taxon>Eukaryota</taxon>
        <taxon>Rhodophyta</taxon>
        <taxon>Bangiophyceae</taxon>
        <taxon>Bangiales</taxon>
        <taxon>Bangiaceae</taxon>
        <taxon>Porphyra</taxon>
    </lineage>
</organism>
<keyword evidence="3" id="KW-1185">Reference proteome</keyword>
<evidence type="ECO:0000256" key="1">
    <source>
        <dbReference type="SAM" id="MobiDB-lite"/>
    </source>
</evidence>
<dbReference type="EMBL" id="KV918761">
    <property type="protein sequence ID" value="OSX81551.1"/>
    <property type="molecule type" value="Genomic_DNA"/>
</dbReference>